<evidence type="ECO:0000256" key="5">
    <source>
        <dbReference type="ARBA" id="ARBA00023136"/>
    </source>
</evidence>
<organism evidence="8 9">
    <name type="scientific">Leersia perrieri</name>
    <dbReference type="NCBI Taxonomy" id="77586"/>
    <lineage>
        <taxon>Eukaryota</taxon>
        <taxon>Viridiplantae</taxon>
        <taxon>Streptophyta</taxon>
        <taxon>Embryophyta</taxon>
        <taxon>Tracheophyta</taxon>
        <taxon>Spermatophyta</taxon>
        <taxon>Magnoliopsida</taxon>
        <taxon>Liliopsida</taxon>
        <taxon>Poales</taxon>
        <taxon>Poaceae</taxon>
        <taxon>BOP clade</taxon>
        <taxon>Oryzoideae</taxon>
        <taxon>Oryzeae</taxon>
        <taxon>Oryzinae</taxon>
        <taxon>Leersia</taxon>
    </lineage>
</organism>
<name>A0A0D9VI49_9ORYZ</name>
<dbReference type="Gramene" id="LPERR02G19150.1">
    <property type="protein sequence ID" value="LPERR02G19150.1"/>
    <property type="gene ID" value="LPERR02G19150"/>
</dbReference>
<evidence type="ECO:0000313" key="9">
    <source>
        <dbReference type="Proteomes" id="UP000032180"/>
    </source>
</evidence>
<reference evidence="8 9" key="1">
    <citation type="submission" date="2012-08" db="EMBL/GenBank/DDBJ databases">
        <title>Oryza genome evolution.</title>
        <authorList>
            <person name="Wing R.A."/>
        </authorList>
    </citation>
    <scope>NUCLEOTIDE SEQUENCE</scope>
</reference>
<dbReference type="PANTHER" id="PTHR31769">
    <property type="entry name" value="OS07G0462200 PROTEIN-RELATED"/>
    <property type="match status" value="1"/>
</dbReference>
<evidence type="ECO:0000256" key="1">
    <source>
        <dbReference type="ARBA" id="ARBA00004127"/>
    </source>
</evidence>
<keyword evidence="3" id="KW-0732">Signal</keyword>
<proteinExistence type="inferred from homology"/>
<dbReference type="Pfam" id="PF06749">
    <property type="entry name" value="DUF1218"/>
    <property type="match status" value="1"/>
</dbReference>
<evidence type="ECO:0000313" key="8">
    <source>
        <dbReference type="EnsemblPlants" id="LPERR02G19150.1"/>
    </source>
</evidence>
<reference evidence="9" key="2">
    <citation type="submission" date="2013-12" db="EMBL/GenBank/DDBJ databases">
        <authorList>
            <person name="Yu Y."/>
            <person name="Lee S."/>
            <person name="de Baynast K."/>
            <person name="Wissotski M."/>
            <person name="Liu L."/>
            <person name="Talag J."/>
            <person name="Goicoechea J."/>
            <person name="Angelova A."/>
            <person name="Jetty R."/>
            <person name="Kudrna D."/>
            <person name="Golser W."/>
            <person name="Rivera L."/>
            <person name="Zhang J."/>
            <person name="Wing R."/>
        </authorList>
    </citation>
    <scope>NUCLEOTIDE SEQUENCE</scope>
</reference>
<dbReference type="eggNOG" id="ENOG502R3KP">
    <property type="taxonomic scope" value="Eukaryota"/>
</dbReference>
<reference evidence="8" key="3">
    <citation type="submission" date="2015-04" db="UniProtKB">
        <authorList>
            <consortium name="EnsemblPlants"/>
        </authorList>
    </citation>
    <scope>IDENTIFICATION</scope>
</reference>
<protein>
    <submittedName>
        <fullName evidence="8">Uncharacterized protein</fullName>
    </submittedName>
</protein>
<evidence type="ECO:0000256" key="7">
    <source>
        <dbReference type="SAM" id="Phobius"/>
    </source>
</evidence>
<dbReference type="EnsemblPlants" id="LPERR02G19150.1">
    <property type="protein sequence ID" value="LPERR02G19150.1"/>
    <property type="gene ID" value="LPERR02G19150"/>
</dbReference>
<comment type="similarity">
    <text evidence="6">Belongs to the DESIGUAL family.</text>
</comment>
<dbReference type="GO" id="GO:0012505">
    <property type="term" value="C:endomembrane system"/>
    <property type="evidence" value="ECO:0007669"/>
    <property type="project" value="UniProtKB-SubCell"/>
</dbReference>
<evidence type="ECO:0000256" key="6">
    <source>
        <dbReference type="ARBA" id="ARBA00029467"/>
    </source>
</evidence>
<keyword evidence="4 7" id="KW-1133">Transmembrane helix</keyword>
<dbReference type="InterPro" id="IPR052222">
    <property type="entry name" value="DESIGUAL"/>
</dbReference>
<comment type="subcellular location">
    <subcellularLocation>
        <location evidence="1">Endomembrane system</location>
        <topology evidence="1">Multi-pass membrane protein</topology>
    </subcellularLocation>
</comment>
<sequence length="280" mass="28979">MQGITKRVRLVSVAAAVLGLLAAILGFVAEGTKSKACALSQSHSTSVLVCTSHFVRVRSFVRYDGKYCVYRTTPALGCGIAAALLLLASQATVTAASGCFGRCRARGDDDDRRRYVACKLSVISWCVTALAAAAVALFLYGASRNVAARRGLAAARGRRGRGRSGGRNVYGCAVLWNGLFSTASVASLAASACGIAGYQPVRLAGLVQPAQPAFSSASQPNRAYVNVEAADEPTPQQPGGQPYFQPHADPAMAYPYPSAAAAATPPPPYGYGAKAREGTA</sequence>
<dbReference type="HOGENOM" id="CLU_062329_2_1_1"/>
<keyword evidence="2 7" id="KW-0812">Transmembrane</keyword>
<feature type="transmembrane region" description="Helical" evidence="7">
    <location>
        <begin position="122"/>
        <end position="142"/>
    </location>
</feature>
<dbReference type="InterPro" id="IPR009606">
    <property type="entry name" value="DEAL/Modifying_wall_lignin1/2"/>
</dbReference>
<evidence type="ECO:0000256" key="3">
    <source>
        <dbReference type="ARBA" id="ARBA00022729"/>
    </source>
</evidence>
<keyword evidence="5 7" id="KW-0472">Membrane</keyword>
<keyword evidence="9" id="KW-1185">Reference proteome</keyword>
<dbReference type="AlphaFoldDB" id="A0A0D9VI49"/>
<accession>A0A0D9VI49</accession>
<evidence type="ECO:0000256" key="4">
    <source>
        <dbReference type="ARBA" id="ARBA00022989"/>
    </source>
</evidence>
<evidence type="ECO:0000256" key="2">
    <source>
        <dbReference type="ARBA" id="ARBA00022692"/>
    </source>
</evidence>
<dbReference type="Proteomes" id="UP000032180">
    <property type="component" value="Chromosome 2"/>
</dbReference>